<sequence>MKKNPWAITTKTIQRIGIKLMNARIVALLAIMTAFASLVSPVQAQSSGIANQDTQEYKITGDSLTGINNRDSQQDYQSFFEQKNPAVTYTENQTNNITAQDSRLTEALSAPNSSLIFVPVQSFNGNDGTQVQFDFVNGQ</sequence>
<reference evidence="1 2" key="1">
    <citation type="journal article" date="2020" name="ISME J.">
        <title>Comparative genomics reveals insights into cyanobacterial evolution and habitat adaptation.</title>
        <authorList>
            <person name="Chen M.Y."/>
            <person name="Teng W.K."/>
            <person name="Zhao L."/>
            <person name="Hu C.X."/>
            <person name="Zhou Y.K."/>
            <person name="Han B.P."/>
            <person name="Song L.R."/>
            <person name="Shu W.S."/>
        </authorList>
    </citation>
    <scope>NUCLEOTIDE SEQUENCE [LARGE SCALE GENOMIC DNA]</scope>
    <source>
        <strain evidence="1 2">FACHB-288</strain>
    </source>
</reference>
<protein>
    <submittedName>
        <fullName evidence="1">Uncharacterized protein</fullName>
    </submittedName>
</protein>
<name>A0ABR8AE41_9CYAN</name>
<proteinExistence type="predicted"/>
<dbReference type="RefSeq" id="WP_190545311.1">
    <property type="nucleotide sequence ID" value="NZ_CAWPNO010000068.1"/>
</dbReference>
<dbReference type="Proteomes" id="UP000658514">
    <property type="component" value="Unassembled WGS sequence"/>
</dbReference>
<accession>A0ABR8AE41</accession>
<evidence type="ECO:0000313" key="2">
    <source>
        <dbReference type="Proteomes" id="UP000658514"/>
    </source>
</evidence>
<keyword evidence="2" id="KW-1185">Reference proteome</keyword>
<gene>
    <name evidence="1" type="ORF">H6G24_21240</name>
</gene>
<evidence type="ECO:0000313" key="1">
    <source>
        <dbReference type="EMBL" id="MBD2198004.1"/>
    </source>
</evidence>
<dbReference type="EMBL" id="JACJQH010000035">
    <property type="protein sequence ID" value="MBD2198004.1"/>
    <property type="molecule type" value="Genomic_DNA"/>
</dbReference>
<comment type="caution">
    <text evidence="1">The sequence shown here is derived from an EMBL/GenBank/DDBJ whole genome shotgun (WGS) entry which is preliminary data.</text>
</comment>
<organism evidence="1 2">
    <name type="scientific">Calothrix parietina FACHB-288</name>
    <dbReference type="NCBI Taxonomy" id="2692896"/>
    <lineage>
        <taxon>Bacteria</taxon>
        <taxon>Bacillati</taxon>
        <taxon>Cyanobacteriota</taxon>
        <taxon>Cyanophyceae</taxon>
        <taxon>Nostocales</taxon>
        <taxon>Calotrichaceae</taxon>
        <taxon>Calothrix</taxon>
    </lineage>
</organism>